<sequence length="107" mass="12192">MNNSNAINLENFNVDELRAITETAQQLINKKQHQSLHDAYIQFEKIAKESGSTIEEILKAGESLEKKRNIKYRNTEDSNDTWTGRGRKPTWLVDALAAGRDINDFAV</sequence>
<dbReference type="InterPro" id="IPR027444">
    <property type="entry name" value="H-NS_C_dom"/>
</dbReference>
<protein>
    <submittedName>
        <fullName evidence="6">Histidyl-tRNA synthetase</fullName>
    </submittedName>
</protein>
<evidence type="ECO:0000259" key="5">
    <source>
        <dbReference type="SMART" id="SM00528"/>
    </source>
</evidence>
<gene>
    <name evidence="6" type="ORF">AOC03_08950</name>
</gene>
<evidence type="ECO:0000256" key="2">
    <source>
        <dbReference type="ARBA" id="ARBA00010610"/>
    </source>
</evidence>
<evidence type="ECO:0000256" key="3">
    <source>
        <dbReference type="ARBA" id="ARBA00022490"/>
    </source>
</evidence>
<proteinExistence type="inferred from homology"/>
<keyword evidence="4" id="KW-0238">DNA-binding</keyword>
<dbReference type="GO" id="GO:0005829">
    <property type="term" value="C:cytosol"/>
    <property type="evidence" value="ECO:0007669"/>
    <property type="project" value="TreeGrafter"/>
</dbReference>
<dbReference type="Pfam" id="PF00816">
    <property type="entry name" value="Histone_HNS"/>
    <property type="match status" value="1"/>
</dbReference>
<keyword evidence="6" id="KW-0436">Ligase</keyword>
<accession>A0A0M4TVV6</accession>
<dbReference type="AlphaFoldDB" id="A0A0M4TVV6"/>
<dbReference type="Gene3D" id="4.10.430.10">
    <property type="entry name" value="Histone-like protein H-NS, C-terminal domain"/>
    <property type="match status" value="1"/>
</dbReference>
<organism evidence="6 7">
    <name type="scientific">Psychrobacter urativorans</name>
    <dbReference type="NCBI Taxonomy" id="45610"/>
    <lineage>
        <taxon>Bacteria</taxon>
        <taxon>Pseudomonadati</taxon>
        <taxon>Pseudomonadota</taxon>
        <taxon>Gammaproteobacteria</taxon>
        <taxon>Moraxellales</taxon>
        <taxon>Moraxellaceae</taxon>
        <taxon>Psychrobacter</taxon>
    </lineage>
</organism>
<reference evidence="6 7" key="1">
    <citation type="submission" date="2015-09" db="EMBL/GenBank/DDBJ databases">
        <title>Complete genome of Psychrobacter urativorans R10.10B.</title>
        <authorList>
            <person name="See-Too W.S."/>
            <person name="Chan K.G."/>
        </authorList>
    </citation>
    <scope>NUCLEOTIDE SEQUENCE [LARGE SCALE GENOMIC DNA]</scope>
    <source>
        <strain evidence="6 7">R10.10B</strain>
    </source>
</reference>
<dbReference type="SMART" id="SM00528">
    <property type="entry name" value="HNS"/>
    <property type="match status" value="1"/>
</dbReference>
<dbReference type="PANTHER" id="PTHR38097:SF2">
    <property type="entry name" value="DNA-BINDING PROTEIN STPA"/>
    <property type="match status" value="1"/>
</dbReference>
<dbReference type="SUPFAM" id="SSF81273">
    <property type="entry name" value="H-NS histone-like proteins"/>
    <property type="match status" value="1"/>
</dbReference>
<dbReference type="GO" id="GO:0000976">
    <property type="term" value="F:transcription cis-regulatory region binding"/>
    <property type="evidence" value="ECO:0007669"/>
    <property type="project" value="TreeGrafter"/>
</dbReference>
<dbReference type="RefSeq" id="WP_062535235.1">
    <property type="nucleotide sequence ID" value="NZ_CP012678.1"/>
</dbReference>
<feature type="domain" description="DNA-binding protein H-NS-like C-terminal" evidence="5">
    <location>
        <begin position="62"/>
        <end position="107"/>
    </location>
</feature>
<dbReference type="GO" id="GO:0003681">
    <property type="term" value="F:bent DNA binding"/>
    <property type="evidence" value="ECO:0007669"/>
    <property type="project" value="TreeGrafter"/>
</dbReference>
<evidence type="ECO:0000313" key="7">
    <source>
        <dbReference type="Proteomes" id="UP000059847"/>
    </source>
</evidence>
<dbReference type="OrthoDB" id="5297879at2"/>
<dbReference type="GO" id="GO:0001217">
    <property type="term" value="F:DNA-binding transcription repressor activity"/>
    <property type="evidence" value="ECO:0007669"/>
    <property type="project" value="TreeGrafter"/>
</dbReference>
<dbReference type="GO" id="GO:0009295">
    <property type="term" value="C:nucleoid"/>
    <property type="evidence" value="ECO:0007669"/>
    <property type="project" value="UniProtKB-SubCell"/>
</dbReference>
<dbReference type="PANTHER" id="PTHR38097">
    <property type="match status" value="1"/>
</dbReference>
<dbReference type="Proteomes" id="UP000059847">
    <property type="component" value="Chromosome"/>
</dbReference>
<dbReference type="GO" id="GO:0004812">
    <property type="term" value="F:aminoacyl-tRNA ligase activity"/>
    <property type="evidence" value="ECO:0007669"/>
    <property type="project" value="UniProtKB-KW"/>
</dbReference>
<comment type="similarity">
    <text evidence="2">Belongs to the histone-like protein H-NS family.</text>
</comment>
<comment type="subcellular location">
    <subcellularLocation>
        <location evidence="1">Cytoplasm</location>
        <location evidence="1">Nucleoid</location>
    </subcellularLocation>
</comment>
<dbReference type="GO" id="GO:0032993">
    <property type="term" value="C:protein-DNA complex"/>
    <property type="evidence" value="ECO:0007669"/>
    <property type="project" value="TreeGrafter"/>
</dbReference>
<name>A0A0M4TVV6_9GAMM</name>
<keyword evidence="6" id="KW-0030">Aminoacyl-tRNA synthetase</keyword>
<evidence type="ECO:0000256" key="1">
    <source>
        <dbReference type="ARBA" id="ARBA00004453"/>
    </source>
</evidence>
<evidence type="ECO:0000313" key="6">
    <source>
        <dbReference type="EMBL" id="ALF60149.1"/>
    </source>
</evidence>
<dbReference type="EMBL" id="CP012678">
    <property type="protein sequence ID" value="ALF60149.1"/>
    <property type="molecule type" value="Genomic_DNA"/>
</dbReference>
<evidence type="ECO:0000256" key="4">
    <source>
        <dbReference type="ARBA" id="ARBA00023125"/>
    </source>
</evidence>
<dbReference type="InterPro" id="IPR037150">
    <property type="entry name" value="H-NS_C_dom_sf"/>
</dbReference>
<keyword evidence="3" id="KW-0963">Cytoplasm</keyword>
<dbReference type="GO" id="GO:0003680">
    <property type="term" value="F:minor groove of adenine-thymine-rich DNA binding"/>
    <property type="evidence" value="ECO:0007669"/>
    <property type="project" value="TreeGrafter"/>
</dbReference>
<dbReference type="KEGG" id="pur:AOC03_08950"/>
<keyword evidence="7" id="KW-1185">Reference proteome</keyword>
<dbReference type="STRING" id="45610.AOC03_08950"/>